<dbReference type="InterPro" id="IPR011701">
    <property type="entry name" value="MFS"/>
</dbReference>
<evidence type="ECO:0000313" key="3">
    <source>
        <dbReference type="Proteomes" id="UP001596011"/>
    </source>
</evidence>
<feature type="transmembrane region" description="Helical" evidence="1">
    <location>
        <begin position="49"/>
        <end position="71"/>
    </location>
</feature>
<dbReference type="Pfam" id="PF07690">
    <property type="entry name" value="MFS_1"/>
    <property type="match status" value="1"/>
</dbReference>
<feature type="transmembrane region" description="Helical" evidence="1">
    <location>
        <begin position="284"/>
        <end position="301"/>
    </location>
</feature>
<keyword evidence="3" id="KW-1185">Reference proteome</keyword>
<dbReference type="RefSeq" id="WP_377132358.1">
    <property type="nucleotide sequence ID" value="NZ_JBHSFI010000002.1"/>
</dbReference>
<feature type="transmembrane region" description="Helical" evidence="1">
    <location>
        <begin position="83"/>
        <end position="100"/>
    </location>
</feature>
<reference evidence="3" key="1">
    <citation type="journal article" date="2019" name="Int. J. Syst. Evol. Microbiol.">
        <title>The Global Catalogue of Microorganisms (GCM) 10K type strain sequencing project: providing services to taxonomists for standard genome sequencing and annotation.</title>
        <authorList>
            <consortium name="The Broad Institute Genomics Platform"/>
            <consortium name="The Broad Institute Genome Sequencing Center for Infectious Disease"/>
            <person name="Wu L."/>
            <person name="Ma J."/>
        </authorList>
    </citation>
    <scope>NUCLEOTIDE SEQUENCE [LARGE SCALE GENOMIC DNA]</scope>
    <source>
        <strain evidence="3">CCUG 42722</strain>
    </source>
</reference>
<feature type="transmembrane region" description="Helical" evidence="1">
    <location>
        <begin position="372"/>
        <end position="391"/>
    </location>
</feature>
<feature type="transmembrane region" description="Helical" evidence="1">
    <location>
        <begin position="219"/>
        <end position="245"/>
    </location>
</feature>
<dbReference type="PANTHER" id="PTHR23542">
    <property type="match status" value="1"/>
</dbReference>
<keyword evidence="1" id="KW-0472">Membrane</keyword>
<name>A0ABV9HAD8_9MICO</name>
<comment type="caution">
    <text evidence="2">The sequence shown here is derived from an EMBL/GenBank/DDBJ whole genome shotgun (WGS) entry which is preliminary data.</text>
</comment>
<dbReference type="EMBL" id="JBHSFI010000002">
    <property type="protein sequence ID" value="MFC4627326.1"/>
    <property type="molecule type" value="Genomic_DNA"/>
</dbReference>
<feature type="transmembrane region" description="Helical" evidence="1">
    <location>
        <begin position="149"/>
        <end position="167"/>
    </location>
</feature>
<feature type="transmembrane region" description="Helical" evidence="1">
    <location>
        <begin position="341"/>
        <end position="360"/>
    </location>
</feature>
<feature type="transmembrane region" description="Helical" evidence="1">
    <location>
        <begin position="251"/>
        <end position="272"/>
    </location>
</feature>
<feature type="transmembrane region" description="Helical" evidence="1">
    <location>
        <begin position="173"/>
        <end position="191"/>
    </location>
</feature>
<dbReference type="Proteomes" id="UP001596011">
    <property type="component" value="Unassembled WGS sequence"/>
</dbReference>
<sequence length="425" mass="42804">MPRADTGYGPLLRTPGAAAFFLTAAFGRVGIAMTGLGLVWLLHDRTGSYTTAGLAAAGFALAEALVGPQLARLIDRVGQTRMLPFYLLGHGAAVVGLLLSTTSTAAVVAATCAGAAVPQLGALSAARWAHLLRAERADELPSAFSLESLANATAFLVGPVLVTALGAAGHPALATGLAAALILGGGAALAVQRGTAPPPARGNAEGAPRERSSLLQPAFLLLALLNLAIGLYFGTMSVGVTAFAVSHGTPAVATPIIAAASLSGLLAGWVYGLRRHPTPAHRQLVLAAIYLTATAMLLPLAPSALWLGAAVVLTEAAIPPTLVLLTVLTERAVRPTALTQAFTWNNSASAAGSALAAALAGRAADAWGPSGGLVQAPLAGLVLVVLSLALYRSVARAARSLRSFASNSVNQTTDLEAKDRSQEAG</sequence>
<dbReference type="InterPro" id="IPR036259">
    <property type="entry name" value="MFS_trans_sf"/>
</dbReference>
<organism evidence="2 3">
    <name type="scientific">Promicromonospora alba</name>
    <dbReference type="NCBI Taxonomy" id="1616110"/>
    <lineage>
        <taxon>Bacteria</taxon>
        <taxon>Bacillati</taxon>
        <taxon>Actinomycetota</taxon>
        <taxon>Actinomycetes</taxon>
        <taxon>Micrococcales</taxon>
        <taxon>Promicromonosporaceae</taxon>
        <taxon>Promicromonospora</taxon>
    </lineage>
</organism>
<proteinExistence type="predicted"/>
<gene>
    <name evidence="2" type="ORF">ACFO6V_03715</name>
</gene>
<dbReference type="SUPFAM" id="SSF103473">
    <property type="entry name" value="MFS general substrate transporter"/>
    <property type="match status" value="1"/>
</dbReference>
<evidence type="ECO:0000313" key="2">
    <source>
        <dbReference type="EMBL" id="MFC4627326.1"/>
    </source>
</evidence>
<protein>
    <submittedName>
        <fullName evidence="2">MFS transporter</fullName>
    </submittedName>
</protein>
<feature type="transmembrane region" description="Helical" evidence="1">
    <location>
        <begin position="307"/>
        <end position="329"/>
    </location>
</feature>
<dbReference type="PANTHER" id="PTHR23542:SF1">
    <property type="entry name" value="MAJOR FACILITATOR SUPERFAMILY (MFS) PROFILE DOMAIN-CONTAINING PROTEIN"/>
    <property type="match status" value="1"/>
</dbReference>
<feature type="transmembrane region" description="Helical" evidence="1">
    <location>
        <begin position="20"/>
        <end position="43"/>
    </location>
</feature>
<keyword evidence="1" id="KW-0812">Transmembrane</keyword>
<keyword evidence="1" id="KW-1133">Transmembrane helix</keyword>
<evidence type="ECO:0000256" key="1">
    <source>
        <dbReference type="SAM" id="Phobius"/>
    </source>
</evidence>
<dbReference type="Gene3D" id="1.20.1250.20">
    <property type="entry name" value="MFS general substrate transporter like domains"/>
    <property type="match status" value="1"/>
</dbReference>
<accession>A0ABV9HAD8</accession>